<gene>
    <name evidence="1" type="ORF">C8J48_1259</name>
</gene>
<proteinExistence type="predicted"/>
<organism evidence="1 2">
    <name type="scientific">Desmospora activa DSM 45169</name>
    <dbReference type="NCBI Taxonomy" id="1121389"/>
    <lineage>
        <taxon>Bacteria</taxon>
        <taxon>Bacillati</taxon>
        <taxon>Bacillota</taxon>
        <taxon>Bacilli</taxon>
        <taxon>Bacillales</taxon>
        <taxon>Thermoactinomycetaceae</taxon>
        <taxon>Desmospora</taxon>
    </lineage>
</organism>
<dbReference type="Proteomes" id="UP000241639">
    <property type="component" value="Unassembled WGS sequence"/>
</dbReference>
<name>A0A2T4Z9V8_9BACL</name>
<comment type="caution">
    <text evidence="1">The sequence shown here is derived from an EMBL/GenBank/DDBJ whole genome shotgun (WGS) entry which is preliminary data.</text>
</comment>
<evidence type="ECO:0000313" key="2">
    <source>
        <dbReference type="Proteomes" id="UP000241639"/>
    </source>
</evidence>
<evidence type="ECO:0000313" key="1">
    <source>
        <dbReference type="EMBL" id="PTM58672.1"/>
    </source>
</evidence>
<reference evidence="1 2" key="1">
    <citation type="submission" date="2018-04" db="EMBL/GenBank/DDBJ databases">
        <title>Genomic Encyclopedia of Archaeal and Bacterial Type Strains, Phase II (KMG-II): from individual species to whole genera.</title>
        <authorList>
            <person name="Goeker M."/>
        </authorList>
    </citation>
    <scope>NUCLEOTIDE SEQUENCE [LARGE SCALE GENOMIC DNA]</scope>
    <source>
        <strain evidence="1 2">DSM 45169</strain>
    </source>
</reference>
<keyword evidence="2" id="KW-1185">Reference proteome</keyword>
<sequence>MNQEHEKMKRAVTMTAPIPLLIYSVDKIGSPSFSSISGE</sequence>
<dbReference type="EMBL" id="PZZP01000001">
    <property type="protein sequence ID" value="PTM58672.1"/>
    <property type="molecule type" value="Genomic_DNA"/>
</dbReference>
<dbReference type="AlphaFoldDB" id="A0A2T4Z9V8"/>
<accession>A0A2T4Z9V8</accession>
<protein>
    <submittedName>
        <fullName evidence="1">Uncharacterized protein</fullName>
    </submittedName>
</protein>